<feature type="domain" description="GIY-YIG" evidence="9">
    <location>
        <begin position="31"/>
        <end position="109"/>
    </location>
</feature>
<dbReference type="SUPFAM" id="SSF46600">
    <property type="entry name" value="C-terminal UvrC-binding domain of UvrB"/>
    <property type="match status" value="1"/>
</dbReference>
<keyword evidence="5 7" id="KW-0234">DNA repair</keyword>
<feature type="domain" description="UVR" evidence="8">
    <location>
        <begin position="219"/>
        <end position="254"/>
    </location>
</feature>
<evidence type="ECO:0000256" key="1">
    <source>
        <dbReference type="ARBA" id="ARBA00022490"/>
    </source>
</evidence>
<dbReference type="InterPro" id="IPR003583">
    <property type="entry name" value="Hlx-hairpin-Hlx_DNA-bd_motif"/>
</dbReference>
<dbReference type="InterPro" id="IPR035901">
    <property type="entry name" value="GIY-YIG_endonuc_sf"/>
</dbReference>
<dbReference type="NCBIfam" id="NF001824">
    <property type="entry name" value="PRK00558.1-5"/>
    <property type="match status" value="1"/>
</dbReference>
<evidence type="ECO:0000256" key="6">
    <source>
        <dbReference type="ARBA" id="ARBA00023236"/>
    </source>
</evidence>
<dbReference type="RefSeq" id="WP_068492930.1">
    <property type="nucleotide sequence ID" value="NZ_LWQT01000056.1"/>
</dbReference>
<dbReference type="InterPro" id="IPR010994">
    <property type="entry name" value="RuvA_2-like"/>
</dbReference>
<evidence type="ECO:0000259" key="9">
    <source>
        <dbReference type="PROSITE" id="PS50164"/>
    </source>
</evidence>
<evidence type="ECO:0000256" key="7">
    <source>
        <dbReference type="HAMAP-Rule" id="MF_00203"/>
    </source>
</evidence>
<organism evidence="11 12">
    <name type="scientific">Paramagnetospirillum marisnigri</name>
    <dbReference type="NCBI Taxonomy" id="1285242"/>
    <lineage>
        <taxon>Bacteria</taxon>
        <taxon>Pseudomonadati</taxon>
        <taxon>Pseudomonadota</taxon>
        <taxon>Alphaproteobacteria</taxon>
        <taxon>Rhodospirillales</taxon>
        <taxon>Magnetospirillaceae</taxon>
        <taxon>Paramagnetospirillum</taxon>
    </lineage>
</organism>
<dbReference type="Pfam" id="PF02151">
    <property type="entry name" value="UVR"/>
    <property type="match status" value="1"/>
</dbReference>
<dbReference type="NCBIfam" id="TIGR00194">
    <property type="entry name" value="uvrC"/>
    <property type="match status" value="1"/>
</dbReference>
<dbReference type="EMBL" id="LWQT01000056">
    <property type="protein sequence ID" value="OAN49925.1"/>
    <property type="molecule type" value="Genomic_DNA"/>
</dbReference>
<dbReference type="PROSITE" id="PS50164">
    <property type="entry name" value="GIY_YIG"/>
    <property type="match status" value="1"/>
</dbReference>
<dbReference type="Pfam" id="PF14520">
    <property type="entry name" value="HHH_5"/>
    <property type="match status" value="1"/>
</dbReference>
<dbReference type="InterPro" id="IPR047296">
    <property type="entry name" value="GIY-YIG_UvrC_Cho"/>
</dbReference>
<dbReference type="Gene3D" id="4.10.860.10">
    <property type="entry name" value="UVR domain"/>
    <property type="match status" value="1"/>
</dbReference>
<accession>A0A178MPB0</accession>
<dbReference type="SMART" id="SM00278">
    <property type="entry name" value="HhH1"/>
    <property type="match status" value="2"/>
</dbReference>
<dbReference type="GO" id="GO:0009380">
    <property type="term" value="C:excinuclease repair complex"/>
    <property type="evidence" value="ECO:0007669"/>
    <property type="project" value="InterPro"/>
</dbReference>
<evidence type="ECO:0000259" key="10">
    <source>
        <dbReference type="PROSITE" id="PS50165"/>
    </source>
</evidence>
<evidence type="ECO:0000313" key="12">
    <source>
        <dbReference type="Proteomes" id="UP000078428"/>
    </source>
</evidence>
<dbReference type="SMART" id="SM00465">
    <property type="entry name" value="GIYc"/>
    <property type="match status" value="1"/>
</dbReference>
<dbReference type="GO" id="GO:0009381">
    <property type="term" value="F:excinuclease ABC activity"/>
    <property type="evidence" value="ECO:0007669"/>
    <property type="project" value="UniProtKB-UniRule"/>
</dbReference>
<comment type="similarity">
    <text evidence="7">Belongs to the UvrC family.</text>
</comment>
<dbReference type="InterPro" id="IPR038476">
    <property type="entry name" value="UvrC_RNase_H_dom_sf"/>
</dbReference>
<dbReference type="InterPro" id="IPR001162">
    <property type="entry name" value="UvrC_RNase_H_dom"/>
</dbReference>
<evidence type="ECO:0000256" key="4">
    <source>
        <dbReference type="ARBA" id="ARBA00022881"/>
    </source>
</evidence>
<dbReference type="HAMAP" id="MF_00203">
    <property type="entry name" value="UvrC"/>
    <property type="match status" value="1"/>
</dbReference>
<evidence type="ECO:0000313" key="11">
    <source>
        <dbReference type="EMBL" id="OAN49925.1"/>
    </source>
</evidence>
<keyword evidence="2 7" id="KW-0227">DNA damage</keyword>
<dbReference type="GO" id="GO:0006289">
    <property type="term" value="P:nucleotide-excision repair"/>
    <property type="evidence" value="ECO:0007669"/>
    <property type="project" value="UniProtKB-UniRule"/>
</dbReference>
<keyword evidence="12" id="KW-1185">Reference proteome</keyword>
<protein>
    <recommendedName>
        <fullName evidence="7">UvrABC system protein C</fullName>
        <shortName evidence="7">Protein UvrC</shortName>
    </recommendedName>
    <alternativeName>
        <fullName evidence="7">Excinuclease ABC subunit C</fullName>
    </alternativeName>
</protein>
<keyword evidence="3 7" id="KW-0228">DNA excision</keyword>
<keyword evidence="1 7" id="KW-0963">Cytoplasm</keyword>
<gene>
    <name evidence="7" type="primary">uvrC</name>
    <name evidence="11" type="ORF">A6A04_18420</name>
</gene>
<dbReference type="InterPro" id="IPR036876">
    <property type="entry name" value="UVR_dom_sf"/>
</dbReference>
<dbReference type="PROSITE" id="PS50165">
    <property type="entry name" value="UVRC"/>
    <property type="match status" value="1"/>
</dbReference>
<feature type="domain" description="UvrC family homology region profile" evidence="10">
    <location>
        <begin position="270"/>
        <end position="500"/>
    </location>
</feature>
<dbReference type="Pfam" id="PF08459">
    <property type="entry name" value="UvrC_RNaseH_dom"/>
    <property type="match status" value="1"/>
</dbReference>
<dbReference type="PANTHER" id="PTHR30562:SF1">
    <property type="entry name" value="UVRABC SYSTEM PROTEIN C"/>
    <property type="match status" value="1"/>
</dbReference>
<dbReference type="InterPro" id="IPR001943">
    <property type="entry name" value="UVR_dom"/>
</dbReference>
<dbReference type="GO" id="GO:0003677">
    <property type="term" value="F:DNA binding"/>
    <property type="evidence" value="ECO:0007669"/>
    <property type="project" value="UniProtKB-UniRule"/>
</dbReference>
<dbReference type="Proteomes" id="UP000078428">
    <property type="component" value="Unassembled WGS sequence"/>
</dbReference>
<dbReference type="Pfam" id="PF01541">
    <property type="entry name" value="GIY-YIG"/>
    <property type="match status" value="1"/>
</dbReference>
<dbReference type="AlphaFoldDB" id="A0A178MPB0"/>
<dbReference type="FunFam" id="3.30.420.340:FF:000001">
    <property type="entry name" value="UvrABC system protein C"/>
    <property type="match status" value="1"/>
</dbReference>
<dbReference type="GO" id="GO:0005737">
    <property type="term" value="C:cytoplasm"/>
    <property type="evidence" value="ECO:0007669"/>
    <property type="project" value="UniProtKB-SubCell"/>
</dbReference>
<sequence length="628" mass="69207">MPNDFPSESATATPLASGVKVIMAFLATLPGTPGVYRMINAKGDVLYVGKAKSLRKRVVAYTRPDKQSLRIQRMIAETSAMEVVTTATEVEALLLESNLIKTLGPRYNILLKDDKSFPHILLTRDHDWPQVVKHRGARSRKGEYFGPFASAGAVNQTLAALQRAFLLRSCTDSVFASRTRPCLLFQIKRCSAPCVERIGHADYMELVEGAKDFLSGRSQRIQRQLAAAMEAASEAMEYEQAAVLRDRIRALARIQAHQDINPAEVEEADVVALHMAAGQVCIQVFFFRSGCNYGNRSYFPIHAQDAEPEEIMAAFLGQFYADKQPPAEIMVNVDPAEATIVARALSEKAGRKVTLLRPQRGDKVKLVEHAAANAREALGRRMAESGAQRKLLEGVATVFGLEAPPARIEVYDNSHIQGSDAVGAMIVAGPDGLMKSAYRKFTIKSTDMAPGDDFAMMREVLTRRFKRAQKEDPDQDKGLWPDLVLIDGGQGQLNATLEVLAELGIDEVAVVGVAKGPDRNAGRERFFMAGRPPLSLESRDPVLYFLQRLRDEAHRFVIGTHRAKRSKGLSQSQLDDVPGIGARRKKALLHHFGSAREVASASLEDLESVEGISRTMARKIHDHFHSDT</sequence>
<keyword evidence="4 7" id="KW-0267">Excision nuclease</keyword>
<dbReference type="Gene3D" id="3.40.1440.10">
    <property type="entry name" value="GIY-YIG endonuclease"/>
    <property type="match status" value="1"/>
</dbReference>
<dbReference type="InterPro" id="IPR050066">
    <property type="entry name" value="UvrABC_protein_C"/>
</dbReference>
<comment type="subcellular location">
    <subcellularLocation>
        <location evidence="7">Cytoplasm</location>
    </subcellularLocation>
</comment>
<dbReference type="GO" id="GO:0009432">
    <property type="term" value="P:SOS response"/>
    <property type="evidence" value="ECO:0007669"/>
    <property type="project" value="UniProtKB-UniRule"/>
</dbReference>
<evidence type="ECO:0000256" key="5">
    <source>
        <dbReference type="ARBA" id="ARBA00023204"/>
    </source>
</evidence>
<dbReference type="CDD" id="cd10434">
    <property type="entry name" value="GIY-YIG_UvrC_Cho"/>
    <property type="match status" value="1"/>
</dbReference>
<dbReference type="PANTHER" id="PTHR30562">
    <property type="entry name" value="UVRC/OXIDOREDUCTASE"/>
    <property type="match status" value="1"/>
</dbReference>
<dbReference type="OrthoDB" id="9804933at2"/>
<keyword evidence="6 7" id="KW-0742">SOS response</keyword>
<dbReference type="Gene3D" id="3.30.420.340">
    <property type="entry name" value="UvrC, RNAse H endonuclease domain"/>
    <property type="match status" value="1"/>
</dbReference>
<proteinExistence type="inferred from homology"/>
<dbReference type="PROSITE" id="PS50151">
    <property type="entry name" value="UVR"/>
    <property type="match status" value="1"/>
</dbReference>
<comment type="caution">
    <text evidence="11">The sequence shown here is derived from an EMBL/GenBank/DDBJ whole genome shotgun (WGS) entry which is preliminary data.</text>
</comment>
<comment type="subunit">
    <text evidence="7">Interacts with UvrB in an incision complex.</text>
</comment>
<comment type="function">
    <text evidence="7">The UvrABC repair system catalyzes the recognition and processing of DNA lesions. UvrC both incises the 5' and 3' sides of the lesion. The N-terminal half is responsible for the 3' incision and the C-terminal half is responsible for the 5' incision.</text>
</comment>
<dbReference type="SUPFAM" id="SSF82771">
    <property type="entry name" value="GIY-YIG endonuclease"/>
    <property type="match status" value="1"/>
</dbReference>
<dbReference type="InterPro" id="IPR004791">
    <property type="entry name" value="UvrC"/>
</dbReference>
<evidence type="ECO:0000259" key="8">
    <source>
        <dbReference type="PROSITE" id="PS50151"/>
    </source>
</evidence>
<dbReference type="STRING" id="1285242.A6A04_18420"/>
<evidence type="ECO:0000256" key="2">
    <source>
        <dbReference type="ARBA" id="ARBA00022763"/>
    </source>
</evidence>
<dbReference type="InterPro" id="IPR000305">
    <property type="entry name" value="GIY-YIG_endonuc"/>
</dbReference>
<name>A0A178MPB0_9PROT</name>
<reference evidence="11 12" key="1">
    <citation type="submission" date="2016-04" db="EMBL/GenBank/DDBJ databases">
        <title>Draft genome sequence of freshwater magnetotactic bacteria Magnetospirillum marisnigri SP-1 and Magnetospirillum moscoviense BB-1.</title>
        <authorList>
            <person name="Koziaeva V."/>
            <person name="Dziuba M.V."/>
            <person name="Ivanov T.M."/>
            <person name="Kuznetsov B."/>
            <person name="Grouzdev D.S."/>
        </authorList>
    </citation>
    <scope>NUCLEOTIDE SEQUENCE [LARGE SCALE GENOMIC DNA]</scope>
    <source>
        <strain evidence="11 12">SP-1</strain>
    </source>
</reference>
<dbReference type="SUPFAM" id="SSF47781">
    <property type="entry name" value="RuvA domain 2-like"/>
    <property type="match status" value="1"/>
</dbReference>
<dbReference type="FunFam" id="3.40.1440.10:FF:000001">
    <property type="entry name" value="UvrABC system protein C"/>
    <property type="match status" value="1"/>
</dbReference>
<evidence type="ECO:0000256" key="3">
    <source>
        <dbReference type="ARBA" id="ARBA00022769"/>
    </source>
</evidence>
<dbReference type="Pfam" id="PF22920">
    <property type="entry name" value="UvrC_RNaseH"/>
    <property type="match status" value="1"/>
</dbReference>
<dbReference type="Gene3D" id="1.10.150.20">
    <property type="entry name" value="5' to 3' exonuclease, C-terminal subdomain"/>
    <property type="match status" value="1"/>
</dbReference>